<dbReference type="PANTHER" id="PTHR44846">
    <property type="entry name" value="MANNOSYL-D-GLYCERATE TRANSPORT/METABOLISM SYSTEM REPRESSOR MNGR-RELATED"/>
    <property type="match status" value="1"/>
</dbReference>
<evidence type="ECO:0000256" key="3">
    <source>
        <dbReference type="ARBA" id="ARBA00023163"/>
    </source>
</evidence>
<dbReference type="HOGENOM" id="CLU_063236_2_2_11"/>
<dbReference type="CDD" id="cd07377">
    <property type="entry name" value="WHTH_GntR"/>
    <property type="match status" value="1"/>
</dbReference>
<evidence type="ECO:0000259" key="4">
    <source>
        <dbReference type="PROSITE" id="PS50949"/>
    </source>
</evidence>
<accession>R4YZM5</accession>
<protein>
    <submittedName>
        <fullName evidence="5">Transcriptional regulator, GntR family</fullName>
    </submittedName>
</protein>
<keyword evidence="6" id="KW-1185">Reference proteome</keyword>
<dbReference type="Pfam" id="PF00392">
    <property type="entry name" value="GntR"/>
    <property type="match status" value="1"/>
</dbReference>
<evidence type="ECO:0000256" key="1">
    <source>
        <dbReference type="ARBA" id="ARBA00023015"/>
    </source>
</evidence>
<dbReference type="GO" id="GO:0003677">
    <property type="term" value="F:DNA binding"/>
    <property type="evidence" value="ECO:0007669"/>
    <property type="project" value="UniProtKB-KW"/>
</dbReference>
<dbReference type="InterPro" id="IPR036388">
    <property type="entry name" value="WH-like_DNA-bd_sf"/>
</dbReference>
<dbReference type="InterPro" id="IPR000524">
    <property type="entry name" value="Tscrpt_reg_HTH_GntR"/>
</dbReference>
<reference evidence="5 6" key="1">
    <citation type="journal article" date="2013" name="ISME J.">
        <title>Metabolic model for the filamentous 'Candidatus Microthrix parvicella' based on genomic and metagenomic analyses.</title>
        <authorList>
            <person name="Jon McIlroy S."/>
            <person name="Kristiansen R."/>
            <person name="Albertsen M."/>
            <person name="Michael Karst S."/>
            <person name="Rossetti S."/>
            <person name="Lund Nielsen J."/>
            <person name="Tandoi V."/>
            <person name="James Seviour R."/>
            <person name="Nielsen P.H."/>
        </authorList>
    </citation>
    <scope>NUCLEOTIDE SEQUENCE [LARGE SCALE GENOMIC DNA]</scope>
    <source>
        <strain evidence="5 6">RN1</strain>
    </source>
</reference>
<dbReference type="SUPFAM" id="SSF64288">
    <property type="entry name" value="Chorismate lyase-like"/>
    <property type="match status" value="1"/>
</dbReference>
<evidence type="ECO:0000313" key="6">
    <source>
        <dbReference type="Proteomes" id="UP000018291"/>
    </source>
</evidence>
<dbReference type="RefSeq" id="WP_012227099.1">
    <property type="nucleotide sequence ID" value="NZ_HG422565.1"/>
</dbReference>
<dbReference type="GO" id="GO:0045892">
    <property type="term" value="P:negative regulation of DNA-templated transcription"/>
    <property type="evidence" value="ECO:0007669"/>
    <property type="project" value="TreeGrafter"/>
</dbReference>
<gene>
    <name evidence="5" type="ORF">BN381_300002</name>
</gene>
<dbReference type="GO" id="GO:0003700">
    <property type="term" value="F:DNA-binding transcription factor activity"/>
    <property type="evidence" value="ECO:0007669"/>
    <property type="project" value="InterPro"/>
</dbReference>
<dbReference type="Gene3D" id="3.40.1410.10">
    <property type="entry name" value="Chorismate lyase-like"/>
    <property type="match status" value="1"/>
</dbReference>
<dbReference type="Pfam" id="PF07702">
    <property type="entry name" value="UTRA"/>
    <property type="match status" value="1"/>
</dbReference>
<keyword evidence="3" id="KW-0804">Transcription</keyword>
<keyword evidence="1" id="KW-0805">Transcription regulation</keyword>
<dbReference type="STRING" id="1229780.BN381_300002"/>
<name>R4YZM5_9ACTN</name>
<evidence type="ECO:0000256" key="2">
    <source>
        <dbReference type="ARBA" id="ARBA00023125"/>
    </source>
</evidence>
<dbReference type="InterPro" id="IPR028978">
    <property type="entry name" value="Chorismate_lyase_/UTRA_dom_sf"/>
</dbReference>
<dbReference type="PANTHER" id="PTHR44846:SF17">
    <property type="entry name" value="GNTR-FAMILY TRANSCRIPTIONAL REGULATOR"/>
    <property type="match status" value="1"/>
</dbReference>
<dbReference type="InterPro" id="IPR036390">
    <property type="entry name" value="WH_DNA-bd_sf"/>
</dbReference>
<dbReference type="SMART" id="SM00866">
    <property type="entry name" value="UTRA"/>
    <property type="match status" value="1"/>
</dbReference>
<organism evidence="5 6">
    <name type="scientific">Candidatus Neomicrothrix parvicella RN1</name>
    <dbReference type="NCBI Taxonomy" id="1229780"/>
    <lineage>
        <taxon>Bacteria</taxon>
        <taxon>Bacillati</taxon>
        <taxon>Actinomycetota</taxon>
        <taxon>Acidimicrobiia</taxon>
        <taxon>Acidimicrobiales</taxon>
        <taxon>Microthrixaceae</taxon>
        <taxon>Candidatus Neomicrothrix</taxon>
    </lineage>
</organism>
<sequence>MLTPVDRSSPMPLWSQVCDDLRRRLNANEFSGHFPGDGELMEGYKVSRHTVREAVRRLSDDGLVVRERGRGTRVISPGIEQPLGTLYSLYRSIEAQGYEQHSVVRVLDERTDAEATGVLGLADDEPMVYLERLRRAGDRALALDCSWLPASLARPLLNCDFSRTALYGELAERTGVQPCSGWERIHPELPTTEQRSALGIRAKQPVFAIERVTYGPDRQHPIEWRHSIVRGDMFAFVARWDSRDASGASGAMEAEVLA</sequence>
<dbReference type="InterPro" id="IPR011663">
    <property type="entry name" value="UTRA"/>
</dbReference>
<dbReference type="SUPFAM" id="SSF46785">
    <property type="entry name" value="Winged helix' DNA-binding domain"/>
    <property type="match status" value="1"/>
</dbReference>
<dbReference type="InterPro" id="IPR050679">
    <property type="entry name" value="Bact_HTH_transcr_reg"/>
</dbReference>
<dbReference type="EMBL" id="CANL01000024">
    <property type="protein sequence ID" value="CCM63855.1"/>
    <property type="molecule type" value="Genomic_DNA"/>
</dbReference>
<dbReference type="PRINTS" id="PR00035">
    <property type="entry name" value="HTHGNTR"/>
</dbReference>
<comment type="caution">
    <text evidence="5">The sequence shown here is derived from an EMBL/GenBank/DDBJ whole genome shotgun (WGS) entry which is preliminary data.</text>
</comment>
<dbReference type="AlphaFoldDB" id="R4YZM5"/>
<dbReference type="Gene3D" id="1.10.10.10">
    <property type="entry name" value="Winged helix-like DNA-binding domain superfamily/Winged helix DNA-binding domain"/>
    <property type="match status" value="1"/>
</dbReference>
<evidence type="ECO:0000313" key="5">
    <source>
        <dbReference type="EMBL" id="CCM63855.1"/>
    </source>
</evidence>
<dbReference type="Proteomes" id="UP000018291">
    <property type="component" value="Unassembled WGS sequence"/>
</dbReference>
<dbReference type="PROSITE" id="PS50949">
    <property type="entry name" value="HTH_GNTR"/>
    <property type="match status" value="1"/>
</dbReference>
<proteinExistence type="predicted"/>
<feature type="domain" description="HTH gntR-type" evidence="4">
    <location>
        <begin position="11"/>
        <end position="77"/>
    </location>
</feature>
<keyword evidence="2" id="KW-0238">DNA-binding</keyword>
<dbReference type="eggNOG" id="COG2188">
    <property type="taxonomic scope" value="Bacteria"/>
</dbReference>
<dbReference type="SMART" id="SM00345">
    <property type="entry name" value="HTH_GNTR"/>
    <property type="match status" value="1"/>
</dbReference>